<dbReference type="InterPro" id="IPR000092">
    <property type="entry name" value="Polyprenyl_synt"/>
</dbReference>
<dbReference type="GO" id="GO:0046872">
    <property type="term" value="F:metal ion binding"/>
    <property type="evidence" value="ECO:0007669"/>
    <property type="project" value="UniProtKB-KW"/>
</dbReference>
<evidence type="ECO:0000256" key="3">
    <source>
        <dbReference type="ARBA" id="ARBA00006706"/>
    </source>
</evidence>
<gene>
    <name evidence="17" type="ORF">P775_25505</name>
</gene>
<dbReference type="GO" id="GO:0016117">
    <property type="term" value="P:carotenoid biosynthetic process"/>
    <property type="evidence" value="ECO:0007669"/>
    <property type="project" value="UniProtKB-KW"/>
</dbReference>
<evidence type="ECO:0000256" key="14">
    <source>
        <dbReference type="ARBA" id="ARBA00048119"/>
    </source>
</evidence>
<dbReference type="PROSITE" id="PS00723">
    <property type="entry name" value="POLYPRENYL_SYNTHASE_1"/>
    <property type="match status" value="1"/>
</dbReference>
<evidence type="ECO:0000313" key="17">
    <source>
        <dbReference type="EMBL" id="PIL15537.1"/>
    </source>
</evidence>
<dbReference type="AlphaFoldDB" id="A0A2G8R1W3"/>
<keyword evidence="18" id="KW-1185">Reference proteome</keyword>
<dbReference type="EC" id="2.5.1.29" evidence="4"/>
<comment type="cofactor">
    <cofactor evidence="1">
        <name>Mg(2+)</name>
        <dbReference type="ChEBI" id="CHEBI:18420"/>
    </cofactor>
</comment>
<keyword evidence="6 16" id="KW-0808">Transferase</keyword>
<evidence type="ECO:0000256" key="15">
    <source>
        <dbReference type="ARBA" id="ARBA00054703"/>
    </source>
</evidence>
<dbReference type="GO" id="GO:0004311">
    <property type="term" value="F:geranylgeranyl diphosphate synthase activity"/>
    <property type="evidence" value="ECO:0007669"/>
    <property type="project" value="UniProtKB-EC"/>
</dbReference>
<evidence type="ECO:0000256" key="7">
    <source>
        <dbReference type="ARBA" id="ARBA00022723"/>
    </source>
</evidence>
<dbReference type="Pfam" id="PF00348">
    <property type="entry name" value="polyprenyl_synt"/>
    <property type="match status" value="1"/>
</dbReference>
<dbReference type="Gene3D" id="1.10.600.10">
    <property type="entry name" value="Farnesyl Diphosphate Synthase"/>
    <property type="match status" value="1"/>
</dbReference>
<comment type="similarity">
    <text evidence="3 16">Belongs to the FPP/GGPP synthase family.</text>
</comment>
<protein>
    <recommendedName>
        <fullName evidence="12">Geranylgeranyl diphosphate synthase</fullName>
        <ecNumber evidence="4">2.5.1.29</ecNumber>
    </recommendedName>
    <alternativeName>
        <fullName evidence="13">Farnesyltranstransferase</fullName>
    </alternativeName>
</protein>
<sequence length="288" mass="30141">MFRDDLIADGATIQAGFDALFAGYPDLPVVQGMRYATHGGKRLRGFLVLETARLHGVDPVRALMPALAIESIHAYSLVHDDMPCMDNDALRRGLPTVHVKWDEGTALLVGDALQALGFELVTRPDVGPAEVRADLALSLARASGAQGMVLGQALDIAAESADTPLTLPEITALQQGKTGALIVWAAEAGARLGQGDTQPLRSYAEALGLAFQIADDVLDVTGDAAMVGKAVGKDAAAGKATFVSLLGLDGAQRRAAELVDRACDALSVYGDGAENLKQAARFVISRQN</sequence>
<dbReference type="InterPro" id="IPR008949">
    <property type="entry name" value="Isoprenoid_synthase_dom_sf"/>
</dbReference>
<dbReference type="GO" id="GO:0015979">
    <property type="term" value="P:photosynthesis"/>
    <property type="evidence" value="ECO:0007669"/>
    <property type="project" value="UniProtKB-KW"/>
</dbReference>
<evidence type="ECO:0000256" key="11">
    <source>
        <dbReference type="ARBA" id="ARBA00023229"/>
    </source>
</evidence>
<evidence type="ECO:0000256" key="8">
    <source>
        <dbReference type="ARBA" id="ARBA00022746"/>
    </source>
</evidence>
<dbReference type="Proteomes" id="UP000231259">
    <property type="component" value="Unassembled WGS sequence"/>
</dbReference>
<dbReference type="SFLD" id="SFLDS00005">
    <property type="entry name" value="Isoprenoid_Synthase_Type_I"/>
    <property type="match status" value="1"/>
</dbReference>
<keyword evidence="8" id="KW-0125">Carotenoid biosynthesis</keyword>
<evidence type="ECO:0000256" key="6">
    <source>
        <dbReference type="ARBA" id="ARBA00022679"/>
    </source>
</evidence>
<dbReference type="SUPFAM" id="SSF48576">
    <property type="entry name" value="Terpenoid synthases"/>
    <property type="match status" value="1"/>
</dbReference>
<evidence type="ECO:0000256" key="10">
    <source>
        <dbReference type="ARBA" id="ARBA00023171"/>
    </source>
</evidence>
<evidence type="ECO:0000256" key="12">
    <source>
        <dbReference type="ARBA" id="ARBA00023818"/>
    </source>
</evidence>
<dbReference type="PANTHER" id="PTHR43281">
    <property type="entry name" value="FARNESYL DIPHOSPHATE SYNTHASE"/>
    <property type="match status" value="1"/>
</dbReference>
<comment type="function">
    <text evidence="15">Catalyzes the condensation of farnesyl diphosphate (FPP) and isopentenyl diphosphate (IPP) to yield geranylgeranyl diphosphate (GGPP) needed for biosynthesis of carotenoids and diterpenes.</text>
</comment>
<accession>A0A2G8R1W3</accession>
<dbReference type="InterPro" id="IPR033749">
    <property type="entry name" value="Polyprenyl_synt_CS"/>
</dbReference>
<keyword evidence="5" id="KW-0602">Photosynthesis</keyword>
<evidence type="ECO:0000256" key="4">
    <source>
        <dbReference type="ARBA" id="ARBA00012382"/>
    </source>
</evidence>
<evidence type="ECO:0000256" key="5">
    <source>
        <dbReference type="ARBA" id="ARBA00022531"/>
    </source>
</evidence>
<name>A0A2G8R1W3_9RHOB</name>
<dbReference type="EMBL" id="AWWI01000176">
    <property type="protein sequence ID" value="PIL15537.1"/>
    <property type="molecule type" value="Genomic_DNA"/>
</dbReference>
<evidence type="ECO:0000256" key="2">
    <source>
        <dbReference type="ARBA" id="ARBA00005221"/>
    </source>
</evidence>
<keyword evidence="7" id="KW-0479">Metal-binding</keyword>
<dbReference type="FunFam" id="1.10.600.10:FF:000001">
    <property type="entry name" value="Geranylgeranyl diphosphate synthase"/>
    <property type="match status" value="1"/>
</dbReference>
<evidence type="ECO:0000313" key="18">
    <source>
        <dbReference type="Proteomes" id="UP000231259"/>
    </source>
</evidence>
<dbReference type="RefSeq" id="WP_425439933.1">
    <property type="nucleotide sequence ID" value="NZ_AWWI01000176.1"/>
</dbReference>
<comment type="caution">
    <text evidence="17">The sequence shown here is derived from an EMBL/GenBank/DDBJ whole genome shotgun (WGS) entry which is preliminary data.</text>
</comment>
<keyword evidence="10" id="KW-0149">Chlorophyll biosynthesis</keyword>
<evidence type="ECO:0000256" key="13">
    <source>
        <dbReference type="ARBA" id="ARBA00032052"/>
    </source>
</evidence>
<dbReference type="CDD" id="cd00685">
    <property type="entry name" value="Trans_IPPS_HT"/>
    <property type="match status" value="1"/>
</dbReference>
<dbReference type="PROSITE" id="PS00444">
    <property type="entry name" value="POLYPRENYL_SYNTHASE_2"/>
    <property type="match status" value="1"/>
</dbReference>
<proteinExistence type="inferred from homology"/>
<organism evidence="17 18">
    <name type="scientific">Puniceibacterium antarcticum</name>
    <dbReference type="NCBI Taxonomy" id="1206336"/>
    <lineage>
        <taxon>Bacteria</taxon>
        <taxon>Pseudomonadati</taxon>
        <taxon>Pseudomonadota</taxon>
        <taxon>Alphaproteobacteria</taxon>
        <taxon>Rhodobacterales</taxon>
        <taxon>Paracoccaceae</taxon>
        <taxon>Puniceibacterium</taxon>
    </lineage>
</organism>
<comment type="pathway">
    <text evidence="2">Isoprenoid biosynthesis; geranylgeranyl diphosphate biosynthesis; geranylgeranyl diphosphate from farnesyl diphosphate and isopentenyl diphosphate: step 1/1.</text>
</comment>
<dbReference type="GO" id="GO:0015995">
    <property type="term" value="P:chlorophyll biosynthetic process"/>
    <property type="evidence" value="ECO:0007669"/>
    <property type="project" value="UniProtKB-KW"/>
</dbReference>
<keyword evidence="11" id="KW-0414">Isoprene biosynthesis</keyword>
<comment type="catalytic activity">
    <reaction evidence="14">
        <text>isopentenyl diphosphate + (2E,6E)-farnesyl diphosphate = (2E,6E,10E)-geranylgeranyl diphosphate + diphosphate</text>
        <dbReference type="Rhea" id="RHEA:17653"/>
        <dbReference type="ChEBI" id="CHEBI:33019"/>
        <dbReference type="ChEBI" id="CHEBI:58756"/>
        <dbReference type="ChEBI" id="CHEBI:128769"/>
        <dbReference type="ChEBI" id="CHEBI:175763"/>
        <dbReference type="EC" id="2.5.1.29"/>
    </reaction>
</comment>
<reference evidence="17 18" key="1">
    <citation type="submission" date="2013-09" db="EMBL/GenBank/DDBJ databases">
        <title>Genome sequencing of Phaeobacter antarcticus sp. nov. SM1211.</title>
        <authorList>
            <person name="Zhang X.-Y."/>
            <person name="Liu C."/>
            <person name="Chen X.-L."/>
            <person name="Xie B.-B."/>
            <person name="Qin Q.-L."/>
            <person name="Rong J.-C."/>
            <person name="Zhang Y.-Z."/>
        </authorList>
    </citation>
    <scope>NUCLEOTIDE SEQUENCE [LARGE SCALE GENOMIC DNA]</scope>
    <source>
        <strain evidence="17 18">SM1211</strain>
    </source>
</reference>
<dbReference type="SFLD" id="SFLDG01017">
    <property type="entry name" value="Polyprenyl_Transferase_Like"/>
    <property type="match status" value="1"/>
</dbReference>
<dbReference type="PANTHER" id="PTHR43281:SF1">
    <property type="entry name" value="FARNESYL DIPHOSPHATE SYNTHASE"/>
    <property type="match status" value="1"/>
</dbReference>
<evidence type="ECO:0000256" key="16">
    <source>
        <dbReference type="RuleBase" id="RU004466"/>
    </source>
</evidence>
<evidence type="ECO:0000256" key="1">
    <source>
        <dbReference type="ARBA" id="ARBA00001946"/>
    </source>
</evidence>
<evidence type="ECO:0000256" key="9">
    <source>
        <dbReference type="ARBA" id="ARBA00022842"/>
    </source>
</evidence>
<keyword evidence="9" id="KW-0460">Magnesium</keyword>